<accession>A0A9W6BP81</accession>
<dbReference type="GO" id="GO:0005829">
    <property type="term" value="C:cytosol"/>
    <property type="evidence" value="ECO:0007669"/>
    <property type="project" value="TreeGrafter"/>
</dbReference>
<keyword evidence="9" id="KW-0067">ATP-binding</keyword>
<comment type="caution">
    <text evidence="13">The sequence shown here is derived from an EMBL/GenBank/DDBJ whole genome shotgun (WGS) entry which is preliminary data.</text>
</comment>
<comment type="pathway">
    <text evidence="2">Carbohydrate biosynthesis; gluconeogenesis.</text>
</comment>
<dbReference type="Gene3D" id="2.170.8.10">
    <property type="entry name" value="Phosphoenolpyruvate Carboxykinase, domain 2"/>
    <property type="match status" value="1"/>
</dbReference>
<keyword evidence="7" id="KW-0547">Nucleotide-binding</keyword>
<dbReference type="NCBIfam" id="NF006821">
    <property type="entry name" value="PRK09344.1-3"/>
    <property type="match status" value="1"/>
</dbReference>
<evidence type="ECO:0000256" key="6">
    <source>
        <dbReference type="ARBA" id="ARBA00022490"/>
    </source>
</evidence>
<dbReference type="PIRSF" id="PIRSF006294">
    <property type="entry name" value="PEP_crbxkin"/>
    <property type="match status" value="1"/>
</dbReference>
<evidence type="ECO:0000256" key="5">
    <source>
        <dbReference type="ARBA" id="ARBA00022432"/>
    </source>
</evidence>
<dbReference type="NCBIfam" id="TIGR00224">
    <property type="entry name" value="pckA"/>
    <property type="match status" value="1"/>
</dbReference>
<dbReference type="GO" id="GO:0005524">
    <property type="term" value="F:ATP binding"/>
    <property type="evidence" value="ECO:0007669"/>
    <property type="project" value="UniProtKB-KW"/>
</dbReference>
<dbReference type="FunFam" id="2.170.8.10:FF:000001">
    <property type="entry name" value="Phosphoenolpyruvate carboxykinase (ATP)"/>
    <property type="match status" value="1"/>
</dbReference>
<dbReference type="InterPro" id="IPR001272">
    <property type="entry name" value="PEP_carboxykinase_ATP"/>
</dbReference>
<dbReference type="FunFam" id="3.40.449.10:FF:000009">
    <property type="entry name" value="Uncharacterized protein"/>
    <property type="match status" value="1"/>
</dbReference>
<evidence type="ECO:0000256" key="3">
    <source>
        <dbReference type="ARBA" id="ARBA00006052"/>
    </source>
</evidence>
<evidence type="ECO:0000256" key="7">
    <source>
        <dbReference type="ARBA" id="ARBA00022741"/>
    </source>
</evidence>
<dbReference type="GO" id="GO:0006094">
    <property type="term" value="P:gluconeogenesis"/>
    <property type="evidence" value="ECO:0007669"/>
    <property type="project" value="UniProtKB-KW"/>
</dbReference>
<dbReference type="Pfam" id="PF01293">
    <property type="entry name" value="PEPCK_ATP"/>
    <property type="match status" value="1"/>
</dbReference>
<keyword evidence="8" id="KW-0210">Decarboxylase</keyword>
<dbReference type="PANTHER" id="PTHR30031">
    <property type="entry name" value="PHOSPHOENOLPYRUVATE CARBOXYKINASE ATP"/>
    <property type="match status" value="1"/>
</dbReference>
<evidence type="ECO:0000313" key="13">
    <source>
        <dbReference type="EMBL" id="GLC55613.1"/>
    </source>
</evidence>
<evidence type="ECO:0000256" key="11">
    <source>
        <dbReference type="ARBA" id="ARBA00047371"/>
    </source>
</evidence>
<proteinExistence type="inferred from homology"/>
<dbReference type="Gene3D" id="3.40.449.10">
    <property type="entry name" value="Phosphoenolpyruvate Carboxykinase, domain 1"/>
    <property type="match status" value="1"/>
</dbReference>
<dbReference type="NCBIfam" id="NF006820">
    <property type="entry name" value="PRK09344.1-2"/>
    <property type="match status" value="1"/>
</dbReference>
<keyword evidence="14" id="KW-1185">Reference proteome</keyword>
<comment type="similarity">
    <text evidence="3">Belongs to the phosphoenolpyruvate carboxykinase (ATP) family.</text>
</comment>
<dbReference type="InterPro" id="IPR015994">
    <property type="entry name" value="PEPCK_ATP_CS"/>
</dbReference>
<dbReference type="SUPFAM" id="SSF68923">
    <property type="entry name" value="PEP carboxykinase N-terminal domain"/>
    <property type="match status" value="1"/>
</dbReference>
<dbReference type="InterPro" id="IPR013035">
    <property type="entry name" value="PEP_carboxykinase_C"/>
</dbReference>
<keyword evidence="10" id="KW-0456">Lyase</keyword>
<comment type="catalytic activity">
    <reaction evidence="11">
        <text>oxaloacetate + ATP = phosphoenolpyruvate + ADP + CO2</text>
        <dbReference type="Rhea" id="RHEA:18617"/>
        <dbReference type="ChEBI" id="CHEBI:16452"/>
        <dbReference type="ChEBI" id="CHEBI:16526"/>
        <dbReference type="ChEBI" id="CHEBI:30616"/>
        <dbReference type="ChEBI" id="CHEBI:58702"/>
        <dbReference type="ChEBI" id="CHEBI:456216"/>
        <dbReference type="EC" id="4.1.1.49"/>
    </reaction>
</comment>
<dbReference type="OrthoDB" id="184182at2759"/>
<sequence length="629" mass="69038">MFHSMLPLTNHSLSHWKHTSPSLLPASRSICQPRTRQGTSLAKPETHRAAAMLRYPSDTMPSGTDPKFLLDSSFAKESGLAPRQVYRNLPPAQLYELALAFEPGTHITSTGALATLSGEKMGRSPKDKRVVRDPDTEKDLWWGPYSPNYVMDDRTFLTNRERAIDYLNTLDRIFVVDAFVNWDPASRLKIRVVTSRAYHALFMHNMLIRPTAEELENFGEPDFVIYNAGAFPANKYTNFMTSQTSIDLSLKHKEMVILGTMYAGEMKKGVFTLMHYMMPMQGKLSLHSGCNMGAAGDVTLFFGLSGTGKTTLSADPKRPLIGDDEHVWCDTGVFNIEGGCYAKCIGLKQETEPEIWNAIRFGTVLENVDYDPLTRVVDYESQKLTENTRASYPIDYIANAHIPCVGGHPKNVILLACDAFGVLPPVSKLSLEQAMYHFISGYTAKVAGTEVGVKEPSATFSACFGSAFLMLHPYKYATMLAEKMEAHGTHAWLVNTGWTGGKYGVGKRMSLKHTRAIIDAIHSGELEKAEYVSTPIFGLQVPVAISGVPTDILSPENVWSNKDAFAATLNKLGHMFVNNFECFSDGDSFVGGEMAARILTGGPTPLPEDEVSKTGFSGLAAAAPAAVKA</sequence>
<evidence type="ECO:0000256" key="12">
    <source>
        <dbReference type="SAM" id="MobiDB-lite"/>
    </source>
</evidence>
<evidence type="ECO:0000256" key="4">
    <source>
        <dbReference type="ARBA" id="ARBA00012363"/>
    </source>
</evidence>
<reference evidence="13 14" key="1">
    <citation type="journal article" date="2023" name="Commun. Biol.">
        <title>Reorganization of the ancestral sex-determining regions during the evolution of trioecy in Pleodorina starrii.</title>
        <authorList>
            <person name="Takahashi K."/>
            <person name="Suzuki S."/>
            <person name="Kawai-Toyooka H."/>
            <person name="Yamamoto K."/>
            <person name="Hamaji T."/>
            <person name="Ootsuki R."/>
            <person name="Yamaguchi H."/>
            <person name="Kawachi M."/>
            <person name="Higashiyama T."/>
            <person name="Nozaki H."/>
        </authorList>
    </citation>
    <scope>NUCLEOTIDE SEQUENCE [LARGE SCALE GENOMIC DNA]</scope>
    <source>
        <strain evidence="13 14">NIES-4479</strain>
    </source>
</reference>
<evidence type="ECO:0000256" key="10">
    <source>
        <dbReference type="ARBA" id="ARBA00023239"/>
    </source>
</evidence>
<dbReference type="EMBL" id="BRXU01000013">
    <property type="protein sequence ID" value="GLC55613.1"/>
    <property type="molecule type" value="Genomic_DNA"/>
</dbReference>
<dbReference type="Proteomes" id="UP001165080">
    <property type="component" value="Unassembled WGS sequence"/>
</dbReference>
<evidence type="ECO:0000256" key="2">
    <source>
        <dbReference type="ARBA" id="ARBA00004742"/>
    </source>
</evidence>
<feature type="compositionally biased region" description="Polar residues" evidence="12">
    <location>
        <begin position="29"/>
        <end position="40"/>
    </location>
</feature>
<evidence type="ECO:0000256" key="1">
    <source>
        <dbReference type="ARBA" id="ARBA00004496"/>
    </source>
</evidence>
<name>A0A9W6BP81_9CHLO</name>
<evidence type="ECO:0000256" key="8">
    <source>
        <dbReference type="ARBA" id="ARBA00022793"/>
    </source>
</evidence>
<dbReference type="Gene3D" id="3.90.228.20">
    <property type="match status" value="1"/>
</dbReference>
<protein>
    <recommendedName>
        <fullName evidence="4">phosphoenolpyruvate carboxykinase (ATP)</fullName>
        <ecNumber evidence="4">4.1.1.49</ecNumber>
    </recommendedName>
</protein>
<dbReference type="EC" id="4.1.1.49" evidence="4"/>
<dbReference type="PANTHER" id="PTHR30031:SF0">
    <property type="entry name" value="PHOSPHOENOLPYRUVATE CARBOXYKINASE (ATP)"/>
    <property type="match status" value="1"/>
</dbReference>
<dbReference type="HAMAP" id="MF_00453">
    <property type="entry name" value="PEPCK_ATP"/>
    <property type="match status" value="1"/>
</dbReference>
<dbReference type="PROSITE" id="PS00532">
    <property type="entry name" value="PEPCK_ATP"/>
    <property type="match status" value="1"/>
</dbReference>
<gene>
    <name evidence="13" type="primary">PLEST001982</name>
    <name evidence="13" type="ORF">PLESTB_001006800</name>
</gene>
<dbReference type="GO" id="GO:0004612">
    <property type="term" value="F:phosphoenolpyruvate carboxykinase (ATP) activity"/>
    <property type="evidence" value="ECO:0007669"/>
    <property type="project" value="UniProtKB-EC"/>
</dbReference>
<comment type="subcellular location">
    <subcellularLocation>
        <location evidence="1">Cytoplasm</location>
    </subcellularLocation>
</comment>
<keyword evidence="5" id="KW-0312">Gluconeogenesis</keyword>
<dbReference type="CDD" id="cd00484">
    <property type="entry name" value="PEPCK_ATP"/>
    <property type="match status" value="1"/>
</dbReference>
<evidence type="ECO:0000313" key="14">
    <source>
        <dbReference type="Proteomes" id="UP001165080"/>
    </source>
</evidence>
<organism evidence="13 14">
    <name type="scientific">Pleodorina starrii</name>
    <dbReference type="NCBI Taxonomy" id="330485"/>
    <lineage>
        <taxon>Eukaryota</taxon>
        <taxon>Viridiplantae</taxon>
        <taxon>Chlorophyta</taxon>
        <taxon>core chlorophytes</taxon>
        <taxon>Chlorophyceae</taxon>
        <taxon>CS clade</taxon>
        <taxon>Chlamydomonadales</taxon>
        <taxon>Volvocaceae</taxon>
        <taxon>Pleodorina</taxon>
    </lineage>
</organism>
<feature type="region of interest" description="Disordered" evidence="12">
    <location>
        <begin position="24"/>
        <end position="46"/>
    </location>
</feature>
<dbReference type="SUPFAM" id="SSF53795">
    <property type="entry name" value="PEP carboxykinase-like"/>
    <property type="match status" value="1"/>
</dbReference>
<dbReference type="AlphaFoldDB" id="A0A9W6BP81"/>
<keyword evidence="6" id="KW-0963">Cytoplasm</keyword>
<evidence type="ECO:0000256" key="9">
    <source>
        <dbReference type="ARBA" id="ARBA00022840"/>
    </source>
</evidence>
<dbReference type="InterPro" id="IPR008210">
    <property type="entry name" value="PEP_carboxykinase_N"/>
</dbReference>